<dbReference type="PANTHER" id="PTHR30006">
    <property type="entry name" value="THIAMINE-BINDING PERIPLASMIC PROTEIN-RELATED"/>
    <property type="match status" value="1"/>
</dbReference>
<proteinExistence type="predicted"/>
<dbReference type="Gene3D" id="3.40.190.10">
    <property type="entry name" value="Periplasmic binding protein-like II"/>
    <property type="match status" value="2"/>
</dbReference>
<evidence type="ECO:0000313" key="2">
    <source>
        <dbReference type="EMBL" id="SDO68626.1"/>
    </source>
</evidence>
<evidence type="ECO:0000256" key="1">
    <source>
        <dbReference type="ARBA" id="ARBA00022729"/>
    </source>
</evidence>
<protein>
    <submittedName>
        <fullName evidence="2">Spermidine/putrescine transport system substrate-binding protein</fullName>
    </submittedName>
</protein>
<gene>
    <name evidence="2" type="ORF">SAMN05660330_00834</name>
</gene>
<dbReference type="RefSeq" id="WP_176761077.1">
    <property type="nucleotide sequence ID" value="NZ_FNJI01000004.1"/>
</dbReference>
<keyword evidence="1" id="KW-0732">Signal</keyword>
<organism evidence="2 3">
    <name type="scientific">Desulforhopalus singaporensis</name>
    <dbReference type="NCBI Taxonomy" id="91360"/>
    <lineage>
        <taxon>Bacteria</taxon>
        <taxon>Pseudomonadati</taxon>
        <taxon>Thermodesulfobacteriota</taxon>
        <taxon>Desulfobulbia</taxon>
        <taxon>Desulfobulbales</taxon>
        <taxon>Desulfocapsaceae</taxon>
        <taxon>Desulforhopalus</taxon>
    </lineage>
</organism>
<evidence type="ECO:0000313" key="3">
    <source>
        <dbReference type="Proteomes" id="UP000199073"/>
    </source>
</evidence>
<keyword evidence="3" id="KW-1185">Reference proteome</keyword>
<dbReference type="Proteomes" id="UP000199073">
    <property type="component" value="Unassembled WGS sequence"/>
</dbReference>
<sequence length="372" mass="42762">MKKLSVNQVLPYLVSFFILGLIFTGNAWCSSEKPFEGQTLVVGTWSGPYAKNFEDAISKPFEEMTGAKLLHKYSWDFTPEIIAAPADDPPLDVTITADSDYLLGVKRKLWLPIRYDNVPNASKIFDIIMNEMSPTTEFGVPFDVGIHVLMYRKDLVKNPPDSWKDLWKEEYNGKIAIERWFPYWIYVGSYLTDYDPPSKAIYSPEGREAILAKMKDLSKRWFFCYSKGAEFWAALDAGEILIGNYWNGSATAKIQEQIKKHGEATTYAMLLPQEGAVAYLDHFCVVRGTKKRDLAEAYINYLVSTEAQTAFMKAQYNLMVNREVVPEIPAVMKDIHPKTDDDWRKINFIDAEYLEPLRKELEDRFMKEVLAQ</sequence>
<dbReference type="SUPFAM" id="SSF53850">
    <property type="entry name" value="Periplasmic binding protein-like II"/>
    <property type="match status" value="1"/>
</dbReference>
<dbReference type="STRING" id="91360.SAMN05660330_00834"/>
<dbReference type="PANTHER" id="PTHR30006:SF2">
    <property type="entry name" value="ABC TRANSPORTER SUBSTRATE-BINDING PROTEIN"/>
    <property type="match status" value="1"/>
</dbReference>
<name>A0A1H0LKR7_9BACT</name>
<accession>A0A1H0LKR7</accession>
<dbReference type="Pfam" id="PF13416">
    <property type="entry name" value="SBP_bac_8"/>
    <property type="match status" value="1"/>
</dbReference>
<reference evidence="2 3" key="1">
    <citation type="submission" date="2016-10" db="EMBL/GenBank/DDBJ databases">
        <authorList>
            <person name="de Groot N.N."/>
        </authorList>
    </citation>
    <scope>NUCLEOTIDE SEQUENCE [LARGE SCALE GENOMIC DNA]</scope>
    <source>
        <strain evidence="2 3">DSM 12130</strain>
    </source>
</reference>
<dbReference type="EMBL" id="FNJI01000004">
    <property type="protein sequence ID" value="SDO68626.1"/>
    <property type="molecule type" value="Genomic_DNA"/>
</dbReference>
<dbReference type="AlphaFoldDB" id="A0A1H0LKR7"/>
<dbReference type="InterPro" id="IPR006059">
    <property type="entry name" value="SBP"/>
</dbReference>